<evidence type="ECO:0000313" key="3">
    <source>
        <dbReference type="Proteomes" id="UP000326924"/>
    </source>
</evidence>
<evidence type="ECO:0000313" key="2">
    <source>
        <dbReference type="EMBL" id="KAA8907231.1"/>
    </source>
</evidence>
<reference evidence="2 3" key="1">
    <citation type="submission" date="2019-09" db="EMBL/GenBank/DDBJ databases">
        <title>Draft genome of the ectomycorrhizal ascomycete Sphaerosporella brunnea.</title>
        <authorList>
            <consortium name="DOE Joint Genome Institute"/>
            <person name="Benucci G.M."/>
            <person name="Marozzi G."/>
            <person name="Antonielli L."/>
            <person name="Sanchez S."/>
            <person name="Marco P."/>
            <person name="Wang X."/>
            <person name="Falini L.B."/>
            <person name="Barry K."/>
            <person name="Haridas S."/>
            <person name="Lipzen A."/>
            <person name="Labutti K."/>
            <person name="Grigoriev I.V."/>
            <person name="Murat C."/>
            <person name="Martin F."/>
            <person name="Albertini E."/>
            <person name="Donnini D."/>
            <person name="Bonito G."/>
        </authorList>
    </citation>
    <scope>NUCLEOTIDE SEQUENCE [LARGE SCALE GENOMIC DNA]</scope>
    <source>
        <strain evidence="2 3">Sb_GMNB300</strain>
    </source>
</reference>
<dbReference type="Proteomes" id="UP000326924">
    <property type="component" value="Unassembled WGS sequence"/>
</dbReference>
<comment type="caution">
    <text evidence="2">The sequence shown here is derived from an EMBL/GenBank/DDBJ whole genome shotgun (WGS) entry which is preliminary data.</text>
</comment>
<gene>
    <name evidence="2" type="ORF">FN846DRAFT_947654</name>
</gene>
<name>A0A5J5EXP9_9PEZI</name>
<feature type="chain" id="PRO_5023834374" evidence="1">
    <location>
        <begin position="18"/>
        <end position="150"/>
    </location>
</feature>
<accession>A0A5J5EXP9</accession>
<sequence length="150" mass="16412">MLLFGGLLWLLAAGEEGLLQRLLALCLRTPQLLRSVWLVQMGTSCGGGLSAVDLALGLAPAGWVSLAGASLGQAAQETREHVFALRGAVLGSVVYSLGSRSSCWGHWREGEDMFSRHSVPRFPQPSERARSRSRPARTRREWVCRRGALW</sequence>
<protein>
    <submittedName>
        <fullName evidence="2">Uncharacterized protein</fullName>
    </submittedName>
</protein>
<dbReference type="EMBL" id="VXIS01000081">
    <property type="protein sequence ID" value="KAA8907231.1"/>
    <property type="molecule type" value="Genomic_DNA"/>
</dbReference>
<proteinExistence type="predicted"/>
<keyword evidence="3" id="KW-1185">Reference proteome</keyword>
<dbReference type="AlphaFoldDB" id="A0A5J5EXP9"/>
<evidence type="ECO:0000256" key="1">
    <source>
        <dbReference type="SAM" id="SignalP"/>
    </source>
</evidence>
<feature type="signal peptide" evidence="1">
    <location>
        <begin position="1"/>
        <end position="17"/>
    </location>
</feature>
<organism evidence="2 3">
    <name type="scientific">Sphaerosporella brunnea</name>
    <dbReference type="NCBI Taxonomy" id="1250544"/>
    <lineage>
        <taxon>Eukaryota</taxon>
        <taxon>Fungi</taxon>
        <taxon>Dikarya</taxon>
        <taxon>Ascomycota</taxon>
        <taxon>Pezizomycotina</taxon>
        <taxon>Pezizomycetes</taxon>
        <taxon>Pezizales</taxon>
        <taxon>Pyronemataceae</taxon>
        <taxon>Sphaerosporella</taxon>
    </lineage>
</organism>
<dbReference type="InParanoid" id="A0A5J5EXP9"/>
<keyword evidence="1" id="KW-0732">Signal</keyword>